<dbReference type="SUPFAM" id="SSF54695">
    <property type="entry name" value="POZ domain"/>
    <property type="match status" value="1"/>
</dbReference>
<comment type="caution">
    <text evidence="2">The sequence shown here is derived from an EMBL/GenBank/DDBJ whole genome shotgun (WGS) entry which is preliminary data.</text>
</comment>
<dbReference type="InterPro" id="IPR011333">
    <property type="entry name" value="SKP1/BTB/POZ_sf"/>
</dbReference>
<dbReference type="Proteomes" id="UP000256645">
    <property type="component" value="Unassembled WGS sequence"/>
</dbReference>
<organism evidence="2 3">
    <name type="scientific">Coleophoma cylindrospora</name>
    <dbReference type="NCBI Taxonomy" id="1849047"/>
    <lineage>
        <taxon>Eukaryota</taxon>
        <taxon>Fungi</taxon>
        <taxon>Dikarya</taxon>
        <taxon>Ascomycota</taxon>
        <taxon>Pezizomycotina</taxon>
        <taxon>Leotiomycetes</taxon>
        <taxon>Helotiales</taxon>
        <taxon>Dermateaceae</taxon>
        <taxon>Coleophoma</taxon>
    </lineage>
</organism>
<dbReference type="Gene3D" id="3.30.710.10">
    <property type="entry name" value="Potassium Channel Kv1.1, Chain A"/>
    <property type="match status" value="1"/>
</dbReference>
<dbReference type="EMBL" id="PDLM01000002">
    <property type="protein sequence ID" value="RDW84340.1"/>
    <property type="molecule type" value="Genomic_DNA"/>
</dbReference>
<evidence type="ECO:0000259" key="1">
    <source>
        <dbReference type="PROSITE" id="PS50097"/>
    </source>
</evidence>
<proteinExistence type="predicted"/>
<gene>
    <name evidence="2" type="ORF">BP6252_01930</name>
</gene>
<dbReference type="PANTHER" id="PTHR47843">
    <property type="entry name" value="BTB DOMAIN-CONTAINING PROTEIN-RELATED"/>
    <property type="match status" value="1"/>
</dbReference>
<evidence type="ECO:0000313" key="3">
    <source>
        <dbReference type="Proteomes" id="UP000256645"/>
    </source>
</evidence>
<sequence>MSSCKRPAEASRVPERRTKRVRIHGDFEQLVELVVGDEKKGFRVHKDMLCAVSAFFDAACKPEWTQLENTEHPIICLPEDDASVVKTMIKWLYSGRIHIQLNGTDAAHSDNLIRSMCLRLFSLADKYQIPELQNDAIDAYLVHRSRHELLKTPIHEANLAYALTSSSSSPLRQMMTSALVADYGRNKGGNRDFLRVAPWMAHEVLVDFTERILLARKPVMAVAEDFCERYHTHDALARGKCVGLKSYCDGGED</sequence>
<dbReference type="SMART" id="SM00225">
    <property type="entry name" value="BTB"/>
    <property type="match status" value="1"/>
</dbReference>
<protein>
    <recommendedName>
        <fullName evidence="1">BTB domain-containing protein</fullName>
    </recommendedName>
</protein>
<dbReference type="CDD" id="cd18186">
    <property type="entry name" value="BTB_POZ_ZBTB_KLHL-like"/>
    <property type="match status" value="1"/>
</dbReference>
<dbReference type="Pfam" id="PF00651">
    <property type="entry name" value="BTB"/>
    <property type="match status" value="1"/>
</dbReference>
<feature type="domain" description="BTB" evidence="1">
    <location>
        <begin position="29"/>
        <end position="101"/>
    </location>
</feature>
<dbReference type="InterPro" id="IPR000210">
    <property type="entry name" value="BTB/POZ_dom"/>
</dbReference>
<evidence type="ECO:0000313" key="2">
    <source>
        <dbReference type="EMBL" id="RDW84340.1"/>
    </source>
</evidence>
<accession>A0A3D8SDC6</accession>
<name>A0A3D8SDC6_9HELO</name>
<dbReference type="STRING" id="1849047.A0A3D8SDC6"/>
<reference evidence="2 3" key="1">
    <citation type="journal article" date="2018" name="IMA Fungus">
        <title>IMA Genome-F 9: Draft genome sequence of Annulohypoxylon stygium, Aspergillus mulundensis, Berkeleyomyces basicola (syn. Thielaviopsis basicola), Ceratocystis smalleyi, two Cercospora beticola strains, Coleophoma cylindrospora, Fusarium fracticaudum, Phialophora cf. hyalina, and Morchella septimelata.</title>
        <authorList>
            <person name="Wingfield B.D."/>
            <person name="Bills G.F."/>
            <person name="Dong Y."/>
            <person name="Huang W."/>
            <person name="Nel W.J."/>
            <person name="Swalarsk-Parry B.S."/>
            <person name="Vaghefi N."/>
            <person name="Wilken P.M."/>
            <person name="An Z."/>
            <person name="de Beer Z.W."/>
            <person name="De Vos L."/>
            <person name="Chen L."/>
            <person name="Duong T.A."/>
            <person name="Gao Y."/>
            <person name="Hammerbacher A."/>
            <person name="Kikkert J.R."/>
            <person name="Li Y."/>
            <person name="Li H."/>
            <person name="Li K."/>
            <person name="Li Q."/>
            <person name="Liu X."/>
            <person name="Ma X."/>
            <person name="Naidoo K."/>
            <person name="Pethybridge S.J."/>
            <person name="Sun J."/>
            <person name="Steenkamp E.T."/>
            <person name="van der Nest M.A."/>
            <person name="van Wyk S."/>
            <person name="Wingfield M.J."/>
            <person name="Xiong C."/>
            <person name="Yue Q."/>
            <person name="Zhang X."/>
        </authorList>
    </citation>
    <scope>NUCLEOTIDE SEQUENCE [LARGE SCALE GENOMIC DNA]</scope>
    <source>
        <strain evidence="2 3">BP6252</strain>
    </source>
</reference>
<dbReference type="AlphaFoldDB" id="A0A3D8SDC6"/>
<dbReference type="OrthoDB" id="1022638at2759"/>
<dbReference type="PROSITE" id="PS50097">
    <property type="entry name" value="BTB"/>
    <property type="match status" value="1"/>
</dbReference>
<keyword evidence="3" id="KW-1185">Reference proteome</keyword>